<dbReference type="InterPro" id="IPR051543">
    <property type="entry name" value="Serine_Peptidase_S9A"/>
</dbReference>
<dbReference type="InterPro" id="IPR001375">
    <property type="entry name" value="Peptidase_S9_cat"/>
</dbReference>
<accession>A0A376FAQ1</accession>
<reference evidence="3 4" key="1">
    <citation type="submission" date="2018-06" db="EMBL/GenBank/DDBJ databases">
        <authorList>
            <consortium name="Pathogen Informatics"/>
            <person name="Doyle S."/>
        </authorList>
    </citation>
    <scope>NUCLEOTIDE SEQUENCE [LARGE SCALE GENOMIC DNA]</scope>
    <source>
        <strain evidence="3 4">NCTC12123</strain>
    </source>
</reference>
<dbReference type="Pfam" id="PF00326">
    <property type="entry name" value="Peptidase_S9"/>
    <property type="match status" value="1"/>
</dbReference>
<dbReference type="Proteomes" id="UP000255163">
    <property type="component" value="Unassembled WGS sequence"/>
</dbReference>
<dbReference type="Gene3D" id="3.40.50.1820">
    <property type="entry name" value="alpha/beta hydrolase"/>
    <property type="match status" value="1"/>
</dbReference>
<gene>
    <name evidence="3" type="primary">ptrB_1</name>
    <name evidence="3" type="ORF">NCTC12123_02698</name>
</gene>
<dbReference type="PRINTS" id="PR00862">
    <property type="entry name" value="PROLIGOPTASE"/>
</dbReference>
<dbReference type="InterPro" id="IPR002470">
    <property type="entry name" value="Peptidase_S9A"/>
</dbReference>
<dbReference type="EMBL" id="UFYI01000007">
    <property type="protein sequence ID" value="STD21367.1"/>
    <property type="molecule type" value="Genomic_DNA"/>
</dbReference>
<evidence type="ECO:0000313" key="4">
    <source>
        <dbReference type="Proteomes" id="UP000255163"/>
    </source>
</evidence>
<evidence type="ECO:0000313" key="3">
    <source>
        <dbReference type="EMBL" id="STD21367.1"/>
    </source>
</evidence>
<dbReference type="InterPro" id="IPR029058">
    <property type="entry name" value="AB_hydrolase_fold"/>
</dbReference>
<dbReference type="EC" id="3.4.21.83" evidence="3"/>
<protein>
    <submittedName>
        <fullName evidence="3">Protease 2</fullName>
        <ecNumber evidence="3">3.4.21.83</ecNumber>
    </submittedName>
</protein>
<keyword evidence="3" id="KW-0645">Protease</keyword>
<dbReference type="GO" id="GO:0004252">
    <property type="term" value="F:serine-type endopeptidase activity"/>
    <property type="evidence" value="ECO:0007669"/>
    <property type="project" value="UniProtKB-EC"/>
</dbReference>
<dbReference type="AlphaFoldDB" id="A0A376FAQ1"/>
<feature type="domain" description="Peptidase S9 prolyl oligopeptidase catalytic" evidence="2">
    <location>
        <begin position="1"/>
        <end position="124"/>
    </location>
</feature>
<name>A0A376FAQ1_ENTAS</name>
<evidence type="ECO:0000256" key="1">
    <source>
        <dbReference type="ARBA" id="ARBA00005228"/>
    </source>
</evidence>
<evidence type="ECO:0000259" key="2">
    <source>
        <dbReference type="Pfam" id="PF00326"/>
    </source>
</evidence>
<dbReference type="PANTHER" id="PTHR11757:SF19">
    <property type="entry name" value="PROLYL ENDOPEPTIDASE-LIKE"/>
    <property type="match status" value="1"/>
</dbReference>
<keyword evidence="3" id="KW-0378">Hydrolase</keyword>
<comment type="similarity">
    <text evidence="1">Belongs to the peptidase S9A family.</text>
</comment>
<dbReference type="GO" id="GO:0006508">
    <property type="term" value="P:proteolysis"/>
    <property type="evidence" value="ECO:0007669"/>
    <property type="project" value="UniProtKB-KW"/>
</dbReference>
<proteinExistence type="inferred from homology"/>
<sequence length="230" mass="25227">MGAAINQRPDRFKGIVAQVPFVDVVTTMLDESIPLTTGEFEEWGNPQDEMYYRYMKEYSPYDNVEAKAYPHMLVTTGLHDSQVQYWEPAKWVAKLRELKTDDNLLLLCTDMDSGHGGKSGRFKIVRRGCSGICLFNRPGAGNFCQAVQSVKRRPDNVSALSAVPGSFCRGCYTASANSPGLYPPPRTPASPRYLPKVNVVSSAGRPVIVAMSSGVQPEIFIISISSAAVI</sequence>
<dbReference type="PANTHER" id="PTHR11757">
    <property type="entry name" value="PROTEASE FAMILY S9A OLIGOPEPTIDASE"/>
    <property type="match status" value="1"/>
</dbReference>
<organism evidence="3 4">
    <name type="scientific">Enterobacter asburiae</name>
    <dbReference type="NCBI Taxonomy" id="61645"/>
    <lineage>
        <taxon>Bacteria</taxon>
        <taxon>Pseudomonadati</taxon>
        <taxon>Pseudomonadota</taxon>
        <taxon>Gammaproteobacteria</taxon>
        <taxon>Enterobacterales</taxon>
        <taxon>Enterobacteriaceae</taxon>
        <taxon>Enterobacter</taxon>
        <taxon>Enterobacter cloacae complex</taxon>
    </lineage>
</organism>
<dbReference type="SUPFAM" id="SSF53474">
    <property type="entry name" value="alpha/beta-Hydrolases"/>
    <property type="match status" value="1"/>
</dbReference>